<feature type="region of interest" description="Disordered" evidence="5">
    <location>
        <begin position="30"/>
        <end position="57"/>
    </location>
</feature>
<evidence type="ECO:0000313" key="8">
    <source>
        <dbReference type="Proteomes" id="UP001596445"/>
    </source>
</evidence>
<keyword evidence="3 7" id="KW-0378">Hydrolase</keyword>
<evidence type="ECO:0000259" key="6">
    <source>
        <dbReference type="Pfam" id="PF00413"/>
    </source>
</evidence>
<feature type="region of interest" description="Disordered" evidence="5">
    <location>
        <begin position="302"/>
        <end position="357"/>
    </location>
</feature>
<proteinExistence type="predicted"/>
<reference evidence="7 8" key="1">
    <citation type="journal article" date="2019" name="Int. J. Syst. Evol. Microbiol.">
        <title>The Global Catalogue of Microorganisms (GCM) 10K type strain sequencing project: providing services to taxonomists for standard genome sequencing and annotation.</title>
        <authorList>
            <consortium name="The Broad Institute Genomics Platform"/>
            <consortium name="The Broad Institute Genome Sequencing Center for Infectious Disease"/>
            <person name="Wu L."/>
            <person name="Ma J."/>
        </authorList>
    </citation>
    <scope>NUCLEOTIDE SEQUENCE [LARGE SCALE GENOMIC DNA]</scope>
    <source>
        <strain evidence="7 8">JCM 30072</strain>
    </source>
</reference>
<evidence type="ECO:0000256" key="1">
    <source>
        <dbReference type="ARBA" id="ARBA00022670"/>
    </source>
</evidence>
<sequence length="357" mass="38631">MGQTEGSRRRAFLVAAGTVAVAGCLESFESSNDGAADRATEDGETATGTATPEPTHPLADRTATVAIEQVEADRGRLERLLGEAIAFWNDNHTQYLSYTTTLEHQPDADDPAILVSELPAIEDCGVHDGGEFAGCATYLTAGNDNALPATVRLVPDSSDWLYRTVIQHELGHVLGLGHDDEPATIMDDSIEARYPEFEHRQEILDLRREWINEYNAGADRLSTAFDYANDENYEAAAERYDTAGEHYDTAGELIASASETASGLTPFEPADRERLIELLDSERSFVESMVSAVDLLQRGSKQIASDDGGTTPTTRASTATTRRSSSHSRLPKPTSRPSAWSTSPSSQGVSYSLASRL</sequence>
<evidence type="ECO:0000256" key="5">
    <source>
        <dbReference type="SAM" id="MobiDB-lite"/>
    </source>
</evidence>
<dbReference type="Gene3D" id="3.40.390.10">
    <property type="entry name" value="Collagenase (Catalytic Domain)"/>
    <property type="match status" value="1"/>
</dbReference>
<keyword evidence="2" id="KW-0479">Metal-binding</keyword>
<feature type="domain" description="Peptidase M10 metallopeptidase" evidence="6">
    <location>
        <begin position="157"/>
        <end position="191"/>
    </location>
</feature>
<feature type="compositionally biased region" description="Low complexity" evidence="5">
    <location>
        <begin position="310"/>
        <end position="323"/>
    </location>
</feature>
<dbReference type="GO" id="GO:0006508">
    <property type="term" value="P:proteolysis"/>
    <property type="evidence" value="ECO:0007669"/>
    <property type="project" value="UniProtKB-KW"/>
</dbReference>
<dbReference type="Pfam" id="PF00413">
    <property type="entry name" value="Peptidase_M10"/>
    <property type="match status" value="1"/>
</dbReference>
<keyword evidence="4" id="KW-0862">Zinc</keyword>
<dbReference type="AlphaFoldDB" id="A0ABD5W1M8"/>
<organism evidence="7 8">
    <name type="scientific">Halovenus salina</name>
    <dbReference type="NCBI Taxonomy" id="1510225"/>
    <lineage>
        <taxon>Archaea</taxon>
        <taxon>Methanobacteriati</taxon>
        <taxon>Methanobacteriota</taxon>
        <taxon>Stenosarchaea group</taxon>
        <taxon>Halobacteria</taxon>
        <taxon>Halobacteriales</taxon>
        <taxon>Haloarculaceae</taxon>
        <taxon>Halovenus</taxon>
    </lineage>
</organism>
<evidence type="ECO:0000256" key="2">
    <source>
        <dbReference type="ARBA" id="ARBA00022723"/>
    </source>
</evidence>
<feature type="compositionally biased region" description="Low complexity" evidence="5">
    <location>
        <begin position="333"/>
        <end position="346"/>
    </location>
</feature>
<evidence type="ECO:0000313" key="7">
    <source>
        <dbReference type="EMBL" id="MFC7059391.1"/>
    </source>
</evidence>
<dbReference type="SUPFAM" id="SSF55486">
    <property type="entry name" value="Metalloproteases ('zincins'), catalytic domain"/>
    <property type="match status" value="1"/>
</dbReference>
<keyword evidence="7" id="KW-0482">Metalloprotease</keyword>
<dbReference type="RefSeq" id="WP_382186360.1">
    <property type="nucleotide sequence ID" value="NZ_JBHSZI010000001.1"/>
</dbReference>
<dbReference type="GO" id="GO:0046872">
    <property type="term" value="F:metal ion binding"/>
    <property type="evidence" value="ECO:0007669"/>
    <property type="project" value="UniProtKB-KW"/>
</dbReference>
<keyword evidence="8" id="KW-1185">Reference proteome</keyword>
<dbReference type="GO" id="GO:0008237">
    <property type="term" value="F:metallopeptidase activity"/>
    <property type="evidence" value="ECO:0007669"/>
    <property type="project" value="UniProtKB-KW"/>
</dbReference>
<gene>
    <name evidence="7" type="ORF">ACFQQG_15950</name>
</gene>
<protein>
    <submittedName>
        <fullName evidence="7">Matrixin family metalloprotease</fullName>
        <ecNumber evidence="7">3.4.24.-</ecNumber>
    </submittedName>
</protein>
<dbReference type="EMBL" id="JBHSZI010000001">
    <property type="protein sequence ID" value="MFC7059391.1"/>
    <property type="molecule type" value="Genomic_DNA"/>
</dbReference>
<comment type="caution">
    <text evidence="7">The sequence shown here is derived from an EMBL/GenBank/DDBJ whole genome shotgun (WGS) entry which is preliminary data.</text>
</comment>
<accession>A0ABD5W1M8</accession>
<keyword evidence="1" id="KW-0645">Protease</keyword>
<dbReference type="InterPro" id="IPR024079">
    <property type="entry name" value="MetalloPept_cat_dom_sf"/>
</dbReference>
<name>A0ABD5W1M8_9EURY</name>
<feature type="compositionally biased region" description="Polar residues" evidence="5">
    <location>
        <begin position="347"/>
        <end position="357"/>
    </location>
</feature>
<dbReference type="InterPro" id="IPR001818">
    <property type="entry name" value="Pept_M10_metallopeptidase"/>
</dbReference>
<evidence type="ECO:0000256" key="3">
    <source>
        <dbReference type="ARBA" id="ARBA00022801"/>
    </source>
</evidence>
<dbReference type="EC" id="3.4.24.-" evidence="7"/>
<evidence type="ECO:0000256" key="4">
    <source>
        <dbReference type="ARBA" id="ARBA00022833"/>
    </source>
</evidence>
<dbReference type="Proteomes" id="UP001596445">
    <property type="component" value="Unassembled WGS sequence"/>
</dbReference>